<protein>
    <submittedName>
        <fullName evidence="1">Uncharacterized protein</fullName>
    </submittedName>
</protein>
<evidence type="ECO:0000313" key="1">
    <source>
        <dbReference type="EMBL" id="AIE93263.1"/>
    </source>
</evidence>
<sequence>MSRPRLLVVSGSSGVGKSTISARAASSLGFSKVASTDTIREALRTQFDAEQEPALHRSSFEPAGGGAVEDWHDTVEVLSDAVQAVVDRAASKRSDLLLEGVHIIPSSAVLDGWRESGGAAIGVLLHVGDEDTHRRFISMRERHNERGLGHYLGNLTRIRAIQDEMLNNASESDWLVFDASRADPMGEIANSLLD</sequence>
<dbReference type="SUPFAM" id="SSF52540">
    <property type="entry name" value="P-loop containing nucleoside triphosphate hydrolases"/>
    <property type="match status" value="1"/>
</dbReference>
<dbReference type="PANTHER" id="PTHR33477">
    <property type="entry name" value="P-LOOP NTPASE DOMAIN-CONTAINING PROTEIN LPA1 HOMOLOG 1"/>
    <property type="match status" value="1"/>
</dbReference>
<dbReference type="AlphaFoldDB" id="A0A075FPW5"/>
<dbReference type="PANTHER" id="PTHR33477:SF3">
    <property type="entry name" value="P-LOOP NTPASE DOMAIN-CONTAINING PROTEIN LPA1 HOMOLOG 1"/>
    <property type="match status" value="1"/>
</dbReference>
<name>A0A075FPW5_9EURY</name>
<organism evidence="1">
    <name type="scientific">uncultured marine group II/III euryarchaeote AD1000_33_C07</name>
    <dbReference type="NCBI Taxonomy" id="1457756"/>
    <lineage>
        <taxon>Archaea</taxon>
        <taxon>Methanobacteriati</taxon>
        <taxon>Methanobacteriota</taxon>
        <taxon>environmental samples</taxon>
    </lineage>
</organism>
<proteinExistence type="predicted"/>
<reference evidence="1" key="1">
    <citation type="journal article" date="2014" name="Genome Biol. Evol.">
        <title>Pangenome evidence for extensive interdomain horizontal transfer affecting lineage core and shell genes in uncultured planktonic thaumarchaeota and euryarchaeota.</title>
        <authorList>
            <person name="Deschamps P."/>
            <person name="Zivanovic Y."/>
            <person name="Moreira D."/>
            <person name="Rodriguez-Valera F."/>
            <person name="Lopez-Garcia P."/>
        </authorList>
    </citation>
    <scope>NUCLEOTIDE SEQUENCE</scope>
</reference>
<accession>A0A075FPW5</accession>
<dbReference type="EMBL" id="KF900390">
    <property type="protein sequence ID" value="AIE93263.1"/>
    <property type="molecule type" value="Genomic_DNA"/>
</dbReference>
<dbReference type="InterPro" id="IPR027417">
    <property type="entry name" value="P-loop_NTPase"/>
</dbReference>
<dbReference type="Gene3D" id="3.40.50.300">
    <property type="entry name" value="P-loop containing nucleotide triphosphate hydrolases"/>
    <property type="match status" value="1"/>
</dbReference>